<evidence type="ECO:0000256" key="9">
    <source>
        <dbReference type="ARBA" id="ARBA00031538"/>
    </source>
</evidence>
<comment type="function">
    <text evidence="7">Required for the insertion and/or proper folding and/or complex formation of integral membrane proteins into the membrane. Involved in integration of membrane proteins that insert both dependently and independently of the Sec translocase complex, as well as at least some lipoproteins. Aids folding of multispanning membrane proteins.</text>
</comment>
<evidence type="ECO:0000256" key="2">
    <source>
        <dbReference type="ARBA" id="ARBA00010527"/>
    </source>
</evidence>
<reference evidence="15 16" key="1">
    <citation type="submission" date="2020-07" db="EMBL/GenBank/DDBJ databases">
        <title>Sequencing the genomes of 1000 actinobacteria strains.</title>
        <authorList>
            <person name="Klenk H.-P."/>
        </authorList>
    </citation>
    <scope>NUCLEOTIDE SEQUENCE [LARGE SCALE GENOMIC DNA]</scope>
    <source>
        <strain evidence="15 16">DSM 27576</strain>
    </source>
</reference>
<feature type="domain" description="Membrane insertase YidC/Oxa/ALB C-terminal" evidence="14">
    <location>
        <begin position="38"/>
        <end position="229"/>
    </location>
</feature>
<feature type="transmembrane region" description="Helical" evidence="13">
    <location>
        <begin position="101"/>
        <end position="122"/>
    </location>
</feature>
<dbReference type="PANTHER" id="PTHR12428">
    <property type="entry name" value="OXA1"/>
    <property type="match status" value="1"/>
</dbReference>
<sequence length="238" mass="25315">MDPFSFPPLAAILDAAYSGLMLLAQFLDPIAGSAAAAAAIVLITVLARAVLIPAGVLQAKFEQTQSRLAPALAKLRLRYGKDRERLQRETMQLYASEKVSPAAGCLPVLLQAPVVGIIYALFLHTSIAGHTNALMAEQLFGVSLGASFVSSAGSGALELSTIAVFGALVLVIVLVAELSRRSFSIPTAPRFVGVLQFVTAVFALFVPLAAVLYLTVTVAWTLVQRTLLRRRYPLSPPR</sequence>
<evidence type="ECO:0000313" key="16">
    <source>
        <dbReference type="Proteomes" id="UP000526083"/>
    </source>
</evidence>
<evidence type="ECO:0000256" key="5">
    <source>
        <dbReference type="ARBA" id="ARBA00022989"/>
    </source>
</evidence>
<feature type="transmembrane region" description="Helical" evidence="13">
    <location>
        <begin position="34"/>
        <end position="56"/>
    </location>
</feature>
<accession>A0A7W3PMT6</accession>
<dbReference type="InterPro" id="IPR001708">
    <property type="entry name" value="YidC/ALB3/OXA1/COX18"/>
</dbReference>
<keyword evidence="5 13" id="KW-1133">Transmembrane helix</keyword>
<gene>
    <name evidence="15" type="ORF">FHX48_002520</name>
</gene>
<feature type="transmembrane region" description="Helical" evidence="13">
    <location>
        <begin position="159"/>
        <end position="179"/>
    </location>
</feature>
<evidence type="ECO:0000256" key="8">
    <source>
        <dbReference type="ARBA" id="ARBA00026028"/>
    </source>
</evidence>
<feature type="transmembrane region" description="Helical" evidence="13">
    <location>
        <begin position="191"/>
        <end position="223"/>
    </location>
</feature>
<dbReference type="Proteomes" id="UP000526083">
    <property type="component" value="Unassembled WGS sequence"/>
</dbReference>
<dbReference type="Pfam" id="PF02096">
    <property type="entry name" value="60KD_IMP"/>
    <property type="match status" value="1"/>
</dbReference>
<evidence type="ECO:0000256" key="10">
    <source>
        <dbReference type="ARBA" id="ARBA00033245"/>
    </source>
</evidence>
<evidence type="ECO:0000259" key="14">
    <source>
        <dbReference type="Pfam" id="PF02096"/>
    </source>
</evidence>
<evidence type="ECO:0000256" key="3">
    <source>
        <dbReference type="ARBA" id="ARBA00015325"/>
    </source>
</evidence>
<organism evidence="15 16">
    <name type="scientific">Microbacterium halimionae</name>
    <dbReference type="NCBI Taxonomy" id="1526413"/>
    <lineage>
        <taxon>Bacteria</taxon>
        <taxon>Bacillati</taxon>
        <taxon>Actinomycetota</taxon>
        <taxon>Actinomycetes</taxon>
        <taxon>Micrococcales</taxon>
        <taxon>Microbacteriaceae</taxon>
        <taxon>Microbacterium</taxon>
    </lineage>
</organism>
<dbReference type="GO" id="GO:0005886">
    <property type="term" value="C:plasma membrane"/>
    <property type="evidence" value="ECO:0007669"/>
    <property type="project" value="TreeGrafter"/>
</dbReference>
<evidence type="ECO:0000256" key="7">
    <source>
        <dbReference type="ARBA" id="ARBA00025034"/>
    </source>
</evidence>
<dbReference type="PANTHER" id="PTHR12428:SF65">
    <property type="entry name" value="CYTOCHROME C OXIDASE ASSEMBLY PROTEIN COX18, MITOCHONDRIAL"/>
    <property type="match status" value="1"/>
</dbReference>
<protein>
    <recommendedName>
        <fullName evidence="3">Membrane protein insertase YidC</fullName>
    </recommendedName>
    <alternativeName>
        <fullName evidence="11">Foldase YidC</fullName>
    </alternativeName>
    <alternativeName>
        <fullName evidence="10">Membrane integrase YidC</fullName>
    </alternativeName>
    <alternativeName>
        <fullName evidence="9">Membrane protein YidC</fullName>
    </alternativeName>
</protein>
<dbReference type="GO" id="GO:0032977">
    <property type="term" value="F:membrane insertase activity"/>
    <property type="evidence" value="ECO:0007669"/>
    <property type="project" value="InterPro"/>
</dbReference>
<dbReference type="NCBIfam" id="TIGR03592">
    <property type="entry name" value="yidC_oxa1_cterm"/>
    <property type="match status" value="1"/>
</dbReference>
<keyword evidence="16" id="KW-1185">Reference proteome</keyword>
<comment type="subcellular location">
    <subcellularLocation>
        <location evidence="1 12">Membrane</location>
        <topology evidence="1 12">Multi-pass membrane protein</topology>
    </subcellularLocation>
</comment>
<evidence type="ECO:0000256" key="4">
    <source>
        <dbReference type="ARBA" id="ARBA00022692"/>
    </source>
</evidence>
<dbReference type="EMBL" id="JACGWY010000006">
    <property type="protein sequence ID" value="MBA8817421.1"/>
    <property type="molecule type" value="Genomic_DNA"/>
</dbReference>
<comment type="caution">
    <text evidence="15">The sequence shown here is derived from an EMBL/GenBank/DDBJ whole genome shotgun (WGS) entry which is preliminary data.</text>
</comment>
<keyword evidence="4 12" id="KW-0812">Transmembrane</keyword>
<evidence type="ECO:0000256" key="13">
    <source>
        <dbReference type="SAM" id="Phobius"/>
    </source>
</evidence>
<comment type="similarity">
    <text evidence="2">Belongs to the OXA1/ALB3/YidC family. Type 1 subfamily.</text>
</comment>
<evidence type="ECO:0000256" key="6">
    <source>
        <dbReference type="ARBA" id="ARBA00023136"/>
    </source>
</evidence>
<proteinExistence type="inferred from homology"/>
<dbReference type="AlphaFoldDB" id="A0A7W3PMT6"/>
<evidence type="ECO:0000256" key="11">
    <source>
        <dbReference type="ARBA" id="ARBA00033342"/>
    </source>
</evidence>
<keyword evidence="6 13" id="KW-0472">Membrane</keyword>
<dbReference type="RefSeq" id="WP_167049234.1">
    <property type="nucleotide sequence ID" value="NZ_JAAOZB010000002.1"/>
</dbReference>
<evidence type="ECO:0000313" key="15">
    <source>
        <dbReference type="EMBL" id="MBA8817421.1"/>
    </source>
</evidence>
<evidence type="ECO:0000256" key="1">
    <source>
        <dbReference type="ARBA" id="ARBA00004141"/>
    </source>
</evidence>
<dbReference type="GO" id="GO:0051205">
    <property type="term" value="P:protein insertion into membrane"/>
    <property type="evidence" value="ECO:0007669"/>
    <property type="project" value="TreeGrafter"/>
</dbReference>
<dbReference type="InterPro" id="IPR028055">
    <property type="entry name" value="YidC/Oxa/ALB_C"/>
</dbReference>
<evidence type="ECO:0000256" key="12">
    <source>
        <dbReference type="RuleBase" id="RU003945"/>
    </source>
</evidence>
<comment type="subunit">
    <text evidence="8">Interacts with the Sec translocase complex via SecD. Specifically interacts with transmembrane segments of nascent integral membrane proteins during membrane integration.</text>
</comment>
<name>A0A7W3PMT6_9MICO</name>